<dbReference type="PRINTS" id="PR00744">
    <property type="entry name" value="GLHYDRLASE37"/>
</dbReference>
<dbReference type="Gene3D" id="1.50.10.10">
    <property type="match status" value="1"/>
</dbReference>
<comment type="similarity">
    <text evidence="1 2">Belongs to the glycosyl hydrolase 37 family.</text>
</comment>
<comment type="caution">
    <text evidence="3">The sequence shown here is derived from an EMBL/GenBank/DDBJ whole genome shotgun (WGS) entry which is preliminary data.</text>
</comment>
<dbReference type="EC" id="3.2.1.28" evidence="2"/>
<dbReference type="Pfam" id="PF01204">
    <property type="entry name" value="Trehalase"/>
    <property type="match status" value="2"/>
</dbReference>
<keyword evidence="2" id="KW-0378">Hydrolase</keyword>
<name>A0ABR2VZE5_9FUNG</name>
<dbReference type="PANTHER" id="PTHR23403:SF1">
    <property type="entry name" value="TREHALASE"/>
    <property type="match status" value="1"/>
</dbReference>
<keyword evidence="2" id="KW-0326">Glycosidase</keyword>
<dbReference type="SUPFAM" id="SSF48208">
    <property type="entry name" value="Six-hairpin glycosidases"/>
    <property type="match status" value="1"/>
</dbReference>
<gene>
    <name evidence="3" type="ORF">K7432_007910</name>
</gene>
<keyword evidence="4" id="KW-1185">Reference proteome</keyword>
<dbReference type="InterPro" id="IPR008928">
    <property type="entry name" value="6-hairpin_glycosidase_sf"/>
</dbReference>
<evidence type="ECO:0000313" key="3">
    <source>
        <dbReference type="EMBL" id="KAK9711331.1"/>
    </source>
</evidence>
<accession>A0ABR2VZE5</accession>
<sequence>MDFNLDVPMGALQDLSTLARVPTEVVAGSENQLDEDLEDEVEVTVKSCDSPIYCPGPFLDRIQRAKLFEDSKTFVDRGTKRPVNEVLTAFYKLPRNATRATLKKFVADYFMDNESDLLKTELPDFNPNPPFLQQVKDRYLKGFASYIHSFWKTLTRTMAQDLPCEGCASSLIRIQRPFIIPGVTNLCNLADTYFVLEGLLLGDLTTISKDMILNFLDIVDEYGFMPNGARVYYLNRSQPPLLTQMVKIYMDKTKDIELLKRALPTLDKEYNYWRSKHTVQIHDREGKLHELTRYNVDNKYPRPESYHEDIITVEYSGFNVSKQRELYADIATGAETGWDYSTRFVTLIPKGDEAPEEIIRTLNTRMIVPVDLNSIMQMNEQVLADFHGTVKNSATNAKLRGFYQEAAQKRRRSIIDLLWDEKDRVFYDYNLTSHAIEKTLTPANYWPFWAGIFPDDFFKRPADIMKTFEAIEDYAEEYPGGIPITMTASTLQWDFPNSWPPLVFVVMKAITEVENRIVFKQLRDRLHQLALAIAQVLINSTYCGWRLTGGEIPGILTKLKNVTDSGKMFEKYDATRPGRPGGGGEYTVQDGFGWTNGVTLWALNQFGNELEAPQDCIKISA</sequence>
<dbReference type="InterPro" id="IPR012341">
    <property type="entry name" value="6hp_glycosidase-like_sf"/>
</dbReference>
<dbReference type="Proteomes" id="UP001479436">
    <property type="component" value="Unassembled WGS sequence"/>
</dbReference>
<evidence type="ECO:0000256" key="2">
    <source>
        <dbReference type="RuleBase" id="RU361180"/>
    </source>
</evidence>
<dbReference type="InterPro" id="IPR001661">
    <property type="entry name" value="Glyco_hydro_37"/>
</dbReference>
<dbReference type="EMBL" id="JASJQH010007289">
    <property type="protein sequence ID" value="KAK9711331.1"/>
    <property type="molecule type" value="Genomic_DNA"/>
</dbReference>
<proteinExistence type="inferred from homology"/>
<comment type="catalytic activity">
    <reaction evidence="2">
        <text>alpha,alpha-trehalose + H2O = alpha-D-glucose + beta-D-glucose</text>
        <dbReference type="Rhea" id="RHEA:32675"/>
        <dbReference type="ChEBI" id="CHEBI:15377"/>
        <dbReference type="ChEBI" id="CHEBI:15903"/>
        <dbReference type="ChEBI" id="CHEBI:16551"/>
        <dbReference type="ChEBI" id="CHEBI:17925"/>
        <dbReference type="EC" id="3.2.1.28"/>
    </reaction>
</comment>
<evidence type="ECO:0000256" key="1">
    <source>
        <dbReference type="ARBA" id="ARBA00005615"/>
    </source>
</evidence>
<dbReference type="PANTHER" id="PTHR23403">
    <property type="entry name" value="TREHALASE"/>
    <property type="match status" value="1"/>
</dbReference>
<evidence type="ECO:0000313" key="4">
    <source>
        <dbReference type="Proteomes" id="UP001479436"/>
    </source>
</evidence>
<protein>
    <recommendedName>
        <fullName evidence="2">Trehalase</fullName>
        <ecNumber evidence="2">3.2.1.28</ecNumber>
    </recommendedName>
    <alternativeName>
        <fullName evidence="2">Alpha-trehalose glucohydrolase</fullName>
    </alternativeName>
</protein>
<organism evidence="3 4">
    <name type="scientific">Basidiobolus ranarum</name>
    <dbReference type="NCBI Taxonomy" id="34480"/>
    <lineage>
        <taxon>Eukaryota</taxon>
        <taxon>Fungi</taxon>
        <taxon>Fungi incertae sedis</taxon>
        <taxon>Zoopagomycota</taxon>
        <taxon>Entomophthoromycotina</taxon>
        <taxon>Basidiobolomycetes</taxon>
        <taxon>Basidiobolales</taxon>
        <taxon>Basidiobolaceae</taxon>
        <taxon>Basidiobolus</taxon>
    </lineage>
</organism>
<reference evidence="3 4" key="1">
    <citation type="submission" date="2023-04" db="EMBL/GenBank/DDBJ databases">
        <title>Genome of Basidiobolus ranarum AG-B5.</title>
        <authorList>
            <person name="Stajich J.E."/>
            <person name="Carter-House D."/>
            <person name="Gryganskyi A."/>
        </authorList>
    </citation>
    <scope>NUCLEOTIDE SEQUENCE [LARGE SCALE GENOMIC DNA]</scope>
    <source>
        <strain evidence="3 4">AG-B5</strain>
    </source>
</reference>